<proteinExistence type="predicted"/>
<evidence type="ECO:0000256" key="1">
    <source>
        <dbReference type="SAM" id="MobiDB-lite"/>
    </source>
</evidence>
<feature type="compositionally biased region" description="Basic and acidic residues" evidence="1">
    <location>
        <begin position="75"/>
        <end position="90"/>
    </location>
</feature>
<gene>
    <name evidence="2" type="ORF">JRO89_XS04G0120800</name>
</gene>
<reference evidence="2 3" key="1">
    <citation type="submission" date="2021-02" db="EMBL/GenBank/DDBJ databases">
        <title>Plant Genome Project.</title>
        <authorList>
            <person name="Zhang R.-G."/>
        </authorList>
    </citation>
    <scope>NUCLEOTIDE SEQUENCE [LARGE SCALE GENOMIC DNA]</scope>
    <source>
        <tissue evidence="2">Leaves</tissue>
    </source>
</reference>
<dbReference type="PANTHER" id="PTHR34222">
    <property type="entry name" value="GAG_PRE-INTEGRS DOMAIN-CONTAINING PROTEIN"/>
    <property type="match status" value="1"/>
</dbReference>
<feature type="compositionally biased region" description="Polar residues" evidence="1">
    <location>
        <begin position="42"/>
        <end position="55"/>
    </location>
</feature>
<accession>A0ABQ8I4Z1</accession>
<sequence length="106" mass="11526">MQFLMGLNDSYSGVRGQILLMNPLPSVRQAYSSVSQEEKQRLLSSTHATDNSSGTAAMAVRSNNSSKSTSSAGTRRFDRSYGPHDFKSQEKSSSPDTFSGGRRADQ</sequence>
<feature type="region of interest" description="Disordered" evidence="1">
    <location>
        <begin position="31"/>
        <end position="106"/>
    </location>
</feature>
<dbReference type="PANTHER" id="PTHR34222:SF99">
    <property type="entry name" value="PROTEIN, PUTATIVE-RELATED"/>
    <property type="match status" value="1"/>
</dbReference>
<evidence type="ECO:0000313" key="2">
    <source>
        <dbReference type="EMBL" id="KAH7571698.1"/>
    </source>
</evidence>
<comment type="caution">
    <text evidence="2">The sequence shown here is derived from an EMBL/GenBank/DDBJ whole genome shotgun (WGS) entry which is preliminary data.</text>
</comment>
<name>A0ABQ8I4Z1_9ROSI</name>
<organism evidence="2 3">
    <name type="scientific">Xanthoceras sorbifolium</name>
    <dbReference type="NCBI Taxonomy" id="99658"/>
    <lineage>
        <taxon>Eukaryota</taxon>
        <taxon>Viridiplantae</taxon>
        <taxon>Streptophyta</taxon>
        <taxon>Embryophyta</taxon>
        <taxon>Tracheophyta</taxon>
        <taxon>Spermatophyta</taxon>
        <taxon>Magnoliopsida</taxon>
        <taxon>eudicotyledons</taxon>
        <taxon>Gunneridae</taxon>
        <taxon>Pentapetalae</taxon>
        <taxon>rosids</taxon>
        <taxon>malvids</taxon>
        <taxon>Sapindales</taxon>
        <taxon>Sapindaceae</taxon>
        <taxon>Xanthoceroideae</taxon>
        <taxon>Xanthoceras</taxon>
    </lineage>
</organism>
<keyword evidence="3" id="KW-1185">Reference proteome</keyword>
<evidence type="ECO:0000313" key="3">
    <source>
        <dbReference type="Proteomes" id="UP000827721"/>
    </source>
</evidence>
<dbReference type="EMBL" id="JAFEMO010000004">
    <property type="protein sequence ID" value="KAH7571698.1"/>
    <property type="molecule type" value="Genomic_DNA"/>
</dbReference>
<feature type="compositionally biased region" description="Low complexity" evidence="1">
    <location>
        <begin position="62"/>
        <end position="71"/>
    </location>
</feature>
<protein>
    <submittedName>
        <fullName evidence="2">Uncharacterized protein</fullName>
    </submittedName>
</protein>
<dbReference type="Proteomes" id="UP000827721">
    <property type="component" value="Unassembled WGS sequence"/>
</dbReference>